<dbReference type="Pfam" id="PF01408">
    <property type="entry name" value="GFO_IDH_MocA"/>
    <property type="match status" value="1"/>
</dbReference>
<evidence type="ECO:0000259" key="2">
    <source>
        <dbReference type="Pfam" id="PF01408"/>
    </source>
</evidence>
<evidence type="ECO:0000256" key="1">
    <source>
        <dbReference type="ARBA" id="ARBA00023002"/>
    </source>
</evidence>
<dbReference type="OrthoDB" id="179913at2"/>
<dbReference type="STRING" id="457427.SSOG_00216"/>
<dbReference type="RefSeq" id="WP_009712326.1">
    <property type="nucleotide sequence ID" value="NZ_GG657754.1"/>
</dbReference>
<dbReference type="InterPro" id="IPR000683">
    <property type="entry name" value="Gfo/Idh/MocA-like_OxRdtase_N"/>
</dbReference>
<dbReference type="GO" id="GO:0000166">
    <property type="term" value="F:nucleotide binding"/>
    <property type="evidence" value="ECO:0007669"/>
    <property type="project" value="InterPro"/>
</dbReference>
<dbReference type="PANTHER" id="PTHR43818">
    <property type="entry name" value="BCDNA.GH03377"/>
    <property type="match status" value="1"/>
</dbReference>
<dbReference type="PANTHER" id="PTHR43818:SF11">
    <property type="entry name" value="BCDNA.GH03377"/>
    <property type="match status" value="1"/>
</dbReference>
<gene>
    <name evidence="4" type="ORF">SSOG_00216</name>
</gene>
<name>D9W7X0_9ACTN</name>
<dbReference type="Gene3D" id="3.30.360.10">
    <property type="entry name" value="Dihydrodipicolinate Reductase, domain 2"/>
    <property type="match status" value="1"/>
</dbReference>
<dbReference type="InterPro" id="IPR036291">
    <property type="entry name" value="NAD(P)-bd_dom_sf"/>
</dbReference>
<dbReference type="Gene3D" id="3.40.50.720">
    <property type="entry name" value="NAD(P)-binding Rossmann-like Domain"/>
    <property type="match status" value="1"/>
</dbReference>
<dbReference type="SUPFAM" id="SSF55347">
    <property type="entry name" value="Glyceraldehyde-3-phosphate dehydrogenase-like, C-terminal domain"/>
    <property type="match status" value="1"/>
</dbReference>
<sequence length="398" mass="41389">MATSGKPLSVAVIGAGMAGRTHAAGYRNVNTVFAAGLPPVRLAAIADANVALGEDAARRYGYEKALPSWEAVAEDPTIDAVSIVVGNDLHRPIAEALVAAGKHVLCEKPLAGSLDDARAMAELERTADVVTAVGYTFRRSPAISAVRDHVQRGELGDLTLFSGRYWCDYATDPNGPLSWRFKGGPGSGALGDVGAHVIDTAEYIAGPIAAVSGASLSTQIPKRPLPLGAVVGHNAAPVSDEFGEVENEDTASFTARFESGLVGTFSLSRTAFGLPNGLGFDIVGLGGRAAFDQHRPAEYLFDDAQPDARTRGARHIIAGPQMPYFKGGYPMEAPGVGGGNAEMFTYQARAFLDQVAGVADPLPACATFADGLRTMEIIRAIVESSQHDGAAVTIPATS</sequence>
<feature type="domain" description="Gfo/Idh/MocA-like oxidoreductase N-terminal" evidence="2">
    <location>
        <begin position="9"/>
        <end position="135"/>
    </location>
</feature>
<dbReference type="EMBL" id="GG657754">
    <property type="protein sequence ID" value="EFL20504.1"/>
    <property type="molecule type" value="Genomic_DNA"/>
</dbReference>
<dbReference type="Proteomes" id="UP000003963">
    <property type="component" value="Unassembled WGS sequence"/>
</dbReference>
<reference evidence="4 5" key="1">
    <citation type="submission" date="2009-02" db="EMBL/GenBank/DDBJ databases">
        <title>Annotation of Streptomyces hygroscopicus strain ATCC 53653.</title>
        <authorList>
            <consortium name="The Broad Institute Genome Sequencing Platform"/>
            <consortium name="Broad Institute Microbial Sequencing Center"/>
            <person name="Fischbach M."/>
            <person name="Godfrey P."/>
            <person name="Ward D."/>
            <person name="Young S."/>
            <person name="Zeng Q."/>
            <person name="Koehrsen M."/>
            <person name="Alvarado L."/>
            <person name="Berlin A.M."/>
            <person name="Bochicchio J."/>
            <person name="Borenstein D."/>
            <person name="Chapman S.B."/>
            <person name="Chen Z."/>
            <person name="Engels R."/>
            <person name="Freedman E."/>
            <person name="Gellesch M."/>
            <person name="Goldberg J."/>
            <person name="Griggs A."/>
            <person name="Gujja S."/>
            <person name="Heilman E.R."/>
            <person name="Heiman D.I."/>
            <person name="Hepburn T.A."/>
            <person name="Howarth C."/>
            <person name="Jen D."/>
            <person name="Larson L."/>
            <person name="Lewis B."/>
            <person name="Mehta T."/>
            <person name="Park D."/>
            <person name="Pearson M."/>
            <person name="Richards J."/>
            <person name="Roberts A."/>
            <person name="Saif S."/>
            <person name="Shea T.D."/>
            <person name="Shenoy N."/>
            <person name="Sisk P."/>
            <person name="Stolte C."/>
            <person name="Sykes S.N."/>
            <person name="Thomson T."/>
            <person name="Walk T."/>
            <person name="White J."/>
            <person name="Yandava C."/>
            <person name="Straight P."/>
            <person name="Clardy J."/>
            <person name="Hung D."/>
            <person name="Kolter R."/>
            <person name="Mekalanos J."/>
            <person name="Walker S."/>
            <person name="Walsh C.T."/>
            <person name="Wieland-Brown L.C."/>
            <person name="Haas B."/>
            <person name="Nusbaum C."/>
            <person name="Birren B."/>
        </authorList>
    </citation>
    <scope>NUCLEOTIDE SEQUENCE [LARGE SCALE GENOMIC DNA]</scope>
    <source>
        <strain evidence="4 5">ATCC 53653</strain>
    </source>
</reference>
<organism evidence="4 5">
    <name type="scientific">Streptomyces himastatinicus ATCC 53653</name>
    <dbReference type="NCBI Taxonomy" id="457427"/>
    <lineage>
        <taxon>Bacteria</taxon>
        <taxon>Bacillati</taxon>
        <taxon>Actinomycetota</taxon>
        <taxon>Actinomycetes</taxon>
        <taxon>Kitasatosporales</taxon>
        <taxon>Streptomycetaceae</taxon>
        <taxon>Streptomyces</taxon>
        <taxon>Streptomyces violaceusniger group</taxon>
    </lineage>
</organism>
<evidence type="ECO:0000259" key="3">
    <source>
        <dbReference type="Pfam" id="PF22725"/>
    </source>
</evidence>
<dbReference type="GO" id="GO:0016491">
    <property type="term" value="F:oxidoreductase activity"/>
    <property type="evidence" value="ECO:0007669"/>
    <property type="project" value="UniProtKB-KW"/>
</dbReference>
<keyword evidence="5" id="KW-1185">Reference proteome</keyword>
<dbReference type="InterPro" id="IPR055170">
    <property type="entry name" value="GFO_IDH_MocA-like_dom"/>
</dbReference>
<dbReference type="Pfam" id="PF22725">
    <property type="entry name" value="GFO_IDH_MocA_C3"/>
    <property type="match status" value="1"/>
</dbReference>
<dbReference type="AlphaFoldDB" id="D9W7X0"/>
<protein>
    <submittedName>
        <fullName evidence="4">Oxidoreductase family, NAD-binding Rossmann fold domain protein</fullName>
    </submittedName>
</protein>
<accession>D9W7X0</accession>
<keyword evidence="1" id="KW-0560">Oxidoreductase</keyword>
<dbReference type="HOGENOM" id="CLU_023194_17_0_11"/>
<evidence type="ECO:0000313" key="4">
    <source>
        <dbReference type="EMBL" id="EFL20504.1"/>
    </source>
</evidence>
<evidence type="ECO:0000313" key="5">
    <source>
        <dbReference type="Proteomes" id="UP000003963"/>
    </source>
</evidence>
<proteinExistence type="predicted"/>
<feature type="domain" description="GFO/IDH/MocA-like oxidoreductase" evidence="3">
    <location>
        <begin position="145"/>
        <end position="287"/>
    </location>
</feature>
<dbReference type="SUPFAM" id="SSF51735">
    <property type="entry name" value="NAD(P)-binding Rossmann-fold domains"/>
    <property type="match status" value="1"/>
</dbReference>
<dbReference type="InterPro" id="IPR050463">
    <property type="entry name" value="Gfo/Idh/MocA_oxidrdct_glycsds"/>
</dbReference>